<dbReference type="Proteomes" id="UP000785679">
    <property type="component" value="Unassembled WGS sequence"/>
</dbReference>
<sequence length="265" mass="30428">MIYCNNTIQIQMDKQSSTPAPQISAKDSPLDTTLKGITTGQLKDYVIYDVSIANPKEPFDIEICQVGVSYLHSIGHKKGMVEQPALFTKIWPLPQLLSMIIKGRCHVLLALVCLRLREAYKELSKEFSFQNLRTFLNVKKPRESITTRGGKMQMHLPKLAKIVEQAETDLSHRHSSNVLECTTWSLFHTFYQEYSLRQLKECVQTMQYIQREVLGQLCYIKETEPAFGAKDIFFDAEDVVENPTRALIKRGLFQEGYSILYKLKA</sequence>
<organism evidence="1 2">
    <name type="scientific">Halteria grandinella</name>
    <dbReference type="NCBI Taxonomy" id="5974"/>
    <lineage>
        <taxon>Eukaryota</taxon>
        <taxon>Sar</taxon>
        <taxon>Alveolata</taxon>
        <taxon>Ciliophora</taxon>
        <taxon>Intramacronucleata</taxon>
        <taxon>Spirotrichea</taxon>
        <taxon>Stichotrichia</taxon>
        <taxon>Sporadotrichida</taxon>
        <taxon>Halteriidae</taxon>
        <taxon>Halteria</taxon>
    </lineage>
</organism>
<evidence type="ECO:0000313" key="1">
    <source>
        <dbReference type="EMBL" id="TNV76204.1"/>
    </source>
</evidence>
<dbReference type="EMBL" id="RRYP01014010">
    <property type="protein sequence ID" value="TNV76204.1"/>
    <property type="molecule type" value="Genomic_DNA"/>
</dbReference>
<evidence type="ECO:0000313" key="2">
    <source>
        <dbReference type="Proteomes" id="UP000785679"/>
    </source>
</evidence>
<keyword evidence="2" id="KW-1185">Reference proteome</keyword>
<gene>
    <name evidence="1" type="ORF">FGO68_gene12567</name>
</gene>
<reference evidence="1" key="1">
    <citation type="submission" date="2019-06" db="EMBL/GenBank/DDBJ databases">
        <authorList>
            <person name="Zheng W."/>
        </authorList>
    </citation>
    <scope>NUCLEOTIDE SEQUENCE</scope>
    <source>
        <strain evidence="1">QDHG01</strain>
    </source>
</reference>
<dbReference type="AlphaFoldDB" id="A0A8J8SZ46"/>
<proteinExistence type="predicted"/>
<accession>A0A8J8SZ46</accession>
<comment type="caution">
    <text evidence="1">The sequence shown here is derived from an EMBL/GenBank/DDBJ whole genome shotgun (WGS) entry which is preliminary data.</text>
</comment>
<protein>
    <submittedName>
        <fullName evidence="1">Uncharacterized protein</fullName>
    </submittedName>
</protein>
<name>A0A8J8SZ46_HALGN</name>